<comment type="subcellular location">
    <subcellularLocation>
        <location evidence="1">Secreted</location>
    </subcellularLocation>
</comment>
<reference evidence="6" key="1">
    <citation type="submission" date="2024-01" db="EMBL/GenBank/DDBJ databases">
        <title>GRCr8: a new rat reference genome assembly contstructed from accurate long reads and long range scaffolding.</title>
        <authorList>
            <person name="Doris P.A."/>
            <person name="Kalbfleisch T."/>
            <person name="Li K."/>
            <person name="Howe K."/>
            <person name="Wood J."/>
        </authorList>
    </citation>
    <scope>NUCLEOTIDE SEQUENCE [LARGE SCALE GENOMIC DNA]</scope>
    <source>
        <strain evidence="6">Brown Norway</strain>
    </source>
</reference>
<evidence type="ECO:0000256" key="2">
    <source>
        <dbReference type="ARBA" id="ARBA00007292"/>
    </source>
</evidence>
<evidence type="ECO:0000313" key="6">
    <source>
        <dbReference type="Ensembl" id="ENSRNOP00000060847.4"/>
    </source>
</evidence>
<proteinExistence type="inferred from homology"/>
<protein>
    <submittedName>
        <fullName evidence="6">BPI fold containing family A, member 6</fullName>
    </submittedName>
</protein>
<evidence type="ECO:0000313" key="8">
    <source>
        <dbReference type="RGD" id="2323465"/>
    </source>
</evidence>
<dbReference type="Proteomes" id="UP000002494">
    <property type="component" value="Chromosome 3"/>
</dbReference>
<dbReference type="VEuPathDB" id="HostDB:ENSRNOG00000043258"/>
<dbReference type="InParanoid" id="D3ZKN1"/>
<reference evidence="6" key="3">
    <citation type="submission" date="2025-09" db="UniProtKB">
        <authorList>
            <consortium name="Ensembl"/>
        </authorList>
    </citation>
    <scope>IDENTIFICATION</scope>
    <source>
        <strain evidence="6">Brown Norway</strain>
    </source>
</reference>
<accession>D3ZKN1</accession>
<keyword evidence="4" id="KW-0732">Signal</keyword>
<feature type="signal peptide" evidence="4">
    <location>
        <begin position="1"/>
        <end position="19"/>
    </location>
</feature>
<dbReference type="FunCoup" id="D3ZKN1">
    <property type="interactions" value="9"/>
</dbReference>
<dbReference type="InterPro" id="IPR017942">
    <property type="entry name" value="Lipid-bd_serum_glycop_N"/>
</dbReference>
<dbReference type="AlphaFoldDB" id="D3ZKN1"/>
<dbReference type="Bgee" id="ENSRNOG00000043258">
    <property type="expression patterns" value="Expressed in spleen"/>
</dbReference>
<keyword evidence="7" id="KW-1185">Reference proteome</keyword>
<evidence type="ECO:0000256" key="4">
    <source>
        <dbReference type="SAM" id="SignalP"/>
    </source>
</evidence>
<dbReference type="InterPro" id="IPR017943">
    <property type="entry name" value="Bactericidal_perm-incr_a/b_dom"/>
</dbReference>
<dbReference type="PaxDb" id="10116-ENSRNOP00000060847"/>
<dbReference type="OMA" id="PASFINW"/>
<dbReference type="eggNOG" id="ENOG502SV1T">
    <property type="taxonomic scope" value="Eukaryota"/>
</dbReference>
<dbReference type="AGR" id="RGD:2323465"/>
<dbReference type="Pfam" id="PF01273">
    <property type="entry name" value="LBP_BPI_CETP"/>
    <property type="match status" value="1"/>
</dbReference>
<evidence type="ECO:0000259" key="5">
    <source>
        <dbReference type="Pfam" id="PF01273"/>
    </source>
</evidence>
<dbReference type="HOGENOM" id="CLU_064323_0_0_1"/>
<comment type="similarity">
    <text evidence="2">Belongs to the BPI/LBP/Plunc superfamily. BPI/LBP family.</text>
</comment>
<dbReference type="InterPro" id="IPR051660">
    <property type="entry name" value="BPI_fold-BPI/LBP"/>
</dbReference>
<feature type="domain" description="Lipid-binding serum glycoprotein N-terminal" evidence="5">
    <location>
        <begin position="194"/>
        <end position="308"/>
    </location>
</feature>
<dbReference type="PANTHER" id="PTHR46019">
    <property type="entry name" value="BPI FOLD-CONTAINING FAMILY B MEMBER 4-RELATED"/>
    <property type="match status" value="1"/>
</dbReference>
<dbReference type="GO" id="GO:0008289">
    <property type="term" value="F:lipid binding"/>
    <property type="evidence" value="ECO:0007669"/>
    <property type="project" value="InterPro"/>
</dbReference>
<sequence length="371" mass="39894">MRLLWASLFLGCLLSRSHALLEDSIQKSGIKSGGGGPGLNTGLLSGNKGEYTNLGDAIGKIPAPIPVASPVKVPEINTDIAGQLDQPEMNIPGDLDTSGITGQLSTPVLNNDILAQEGLLGAVILNNQNLVTEREKLQMLLLGGKVSFGIKNDLVEAAGTSAVEGLVCKGSLGGLCGHGSLSGMNNVLKTMNSGKLDSWLNVTRFDIVHLSWKVFASSDLEVKFQTKLTINFSGMLSFLSGATVDVNIEIPLHLQQAEPGQISFSVKSCRTVFTGIQVNTGVFSPMMESMLKWSLNISLPNILCPVVRFWFNIINQQLAILRNIASLGMPGNSNLLNASQPMLYEHTYYMDFKNKSFPASFINWLIKTPSS</sequence>
<dbReference type="PANTHER" id="PTHR46019:SF9">
    <property type="entry name" value="BPI FOLD CONTAINING FAMILY A, MEMBER 6"/>
    <property type="match status" value="1"/>
</dbReference>
<dbReference type="Gene3D" id="3.15.10.10">
    <property type="entry name" value="Bactericidal permeability-increasing protein, domain 1"/>
    <property type="match status" value="1"/>
</dbReference>
<feature type="chain" id="PRO_5035244565" evidence="4">
    <location>
        <begin position="20"/>
        <end position="371"/>
    </location>
</feature>
<organism evidence="6 7">
    <name type="scientific">Rattus norvegicus</name>
    <name type="common">Rat</name>
    <dbReference type="NCBI Taxonomy" id="10116"/>
    <lineage>
        <taxon>Eukaryota</taxon>
        <taxon>Metazoa</taxon>
        <taxon>Chordata</taxon>
        <taxon>Craniata</taxon>
        <taxon>Vertebrata</taxon>
        <taxon>Euteleostomi</taxon>
        <taxon>Mammalia</taxon>
        <taxon>Eutheria</taxon>
        <taxon>Euarchontoglires</taxon>
        <taxon>Glires</taxon>
        <taxon>Rodentia</taxon>
        <taxon>Myomorpha</taxon>
        <taxon>Muroidea</taxon>
        <taxon>Muridae</taxon>
        <taxon>Murinae</taxon>
        <taxon>Rattus</taxon>
    </lineage>
</organism>
<reference evidence="6" key="2">
    <citation type="submission" date="2025-08" db="UniProtKB">
        <authorList>
            <consortium name="Ensembl"/>
        </authorList>
    </citation>
    <scope>IDENTIFICATION</scope>
    <source>
        <strain evidence="6">Brown Norway</strain>
    </source>
</reference>
<dbReference type="STRING" id="10116.ENSRNOP00000060847"/>
<evidence type="ECO:0000256" key="3">
    <source>
        <dbReference type="ARBA" id="ARBA00022525"/>
    </source>
</evidence>
<gene>
    <name evidence="6 8" type="primary">Bpifa6</name>
</gene>
<evidence type="ECO:0000256" key="1">
    <source>
        <dbReference type="ARBA" id="ARBA00004613"/>
    </source>
</evidence>
<keyword evidence="3" id="KW-0964">Secreted</keyword>
<name>D3ZKN1_RAT</name>
<dbReference type="Ensembl" id="ENSRNOT00000065104.5">
    <property type="protein sequence ID" value="ENSRNOP00000060847.4"/>
    <property type="gene ID" value="ENSRNOG00000043258.5"/>
</dbReference>
<dbReference type="GeneTree" id="ENSGT01010000222653"/>
<dbReference type="SUPFAM" id="SSF55394">
    <property type="entry name" value="Bactericidal permeability-increasing protein, BPI"/>
    <property type="match status" value="1"/>
</dbReference>
<dbReference type="GO" id="GO:0005576">
    <property type="term" value="C:extracellular region"/>
    <property type="evidence" value="ECO:0007669"/>
    <property type="project" value="UniProtKB-SubCell"/>
</dbReference>
<dbReference type="OrthoDB" id="9623596at2759"/>
<dbReference type="RGD" id="2323465">
    <property type="gene designation" value="Bpifa6"/>
</dbReference>
<evidence type="ECO:0000313" key="7">
    <source>
        <dbReference type="Proteomes" id="UP000002494"/>
    </source>
</evidence>